<protein>
    <submittedName>
        <fullName evidence="8">Putative endothelial lipase</fullName>
    </submittedName>
</protein>
<dbReference type="InterPro" id="IPR000734">
    <property type="entry name" value="TAG_lipase"/>
</dbReference>
<gene>
    <name evidence="8" type="ORF">Fcan01_22341</name>
</gene>
<dbReference type="PANTHER" id="PTHR11610:SF173">
    <property type="entry name" value="LIPASE DOMAIN-CONTAINING PROTEIN-RELATED"/>
    <property type="match status" value="1"/>
</dbReference>
<dbReference type="AlphaFoldDB" id="A0A226DCK5"/>
<evidence type="ECO:0000256" key="3">
    <source>
        <dbReference type="ARBA" id="ARBA00010701"/>
    </source>
</evidence>
<keyword evidence="4" id="KW-0964">Secreted</keyword>
<dbReference type="PRINTS" id="PR00376">
    <property type="entry name" value="IL1BCENZYME"/>
</dbReference>
<dbReference type="GO" id="GO:0006508">
    <property type="term" value="P:proteolysis"/>
    <property type="evidence" value="ECO:0007669"/>
    <property type="project" value="InterPro"/>
</dbReference>
<dbReference type="SUPFAM" id="SSF53474">
    <property type="entry name" value="alpha/beta-Hydrolases"/>
    <property type="match status" value="1"/>
</dbReference>
<dbReference type="SUPFAM" id="SSF52129">
    <property type="entry name" value="Caspase-like"/>
    <property type="match status" value="1"/>
</dbReference>
<accession>A0A226DCK5</accession>
<evidence type="ECO:0000256" key="5">
    <source>
        <dbReference type="RuleBase" id="RU004262"/>
    </source>
</evidence>
<comment type="subcellular location">
    <subcellularLocation>
        <location evidence="1">Secreted</location>
    </subcellularLocation>
</comment>
<dbReference type="PANTHER" id="PTHR11610">
    <property type="entry name" value="LIPASE"/>
    <property type="match status" value="1"/>
</dbReference>
<dbReference type="InterPro" id="IPR011600">
    <property type="entry name" value="Pept_C14_caspase"/>
</dbReference>
<evidence type="ECO:0000256" key="4">
    <source>
        <dbReference type="ARBA" id="ARBA00022525"/>
    </source>
</evidence>
<feature type="compositionally biased region" description="Gly residues" evidence="6">
    <location>
        <begin position="147"/>
        <end position="160"/>
    </location>
</feature>
<dbReference type="EMBL" id="LNIX01000024">
    <property type="protein sequence ID" value="OXA42883.1"/>
    <property type="molecule type" value="Genomic_DNA"/>
</dbReference>
<sequence>MSGIEVTLIYGKPVLLVRSSPILQMCQWLTKVETMMAAIANGDHPIVEVCFIGTHQVQIDSNLNLHDWHGKNVIVISKRVQVMKTCHWDVSGVHGAHASNQRAKDGQNPGDPGENGEPGRDGENSGNVYILSEEFENPHLLQIKANGGPGGNGQPDGNGVDGKKGKDGFALTLNQLKEQYPVFPIYYAFSEIESGSVSTRDEVIRNFPTARFMEATTAEGNHVTCSFYSGLNTHKYLLFKGAKGDPGTEGGLPGRGGIPGHGGFAGVVETFKITSSTQLAVQETQTLLEANPGKNGVRGVLGNKGRNGAPGNDGLDVGFVLWENLLLPRHTIYHGPGRLKLEKCEDPNDSNYPGVSCPRSSSYVRIFAESTIPVTMIPRDEVVQLKGQNIPPILSRRQDNISISREQLRTLYLPVWTKLLSENSHNLDPELSPLTGATDSQRYGLSAANCLEVGRLLGEMIVSIREAFTQQNISSYFWGIGHSLGSHLMGAAGRYCRSSHEPPILMDRITGLDPAGVGFDEHFPEKMLCPGDAVFVDVIHTDGRGRKEETPPQIVNATKAEIDDSGIVQNFTDISAYGTRMTCGHADFYPNLGCCQPGSETHTTENWTTGTASHSRAHALFSQSIGNKGRFVTNRQFEKPPEINKPLPTIHQIPATVEMGFYCDSPTRGCFALDTTEGGTFMSDELLKMNSGGDGITPDDISDVLKKMVKGDYIQRKENARFALIINIIDYDHSHSRGKRHGGENDTENLRQLLINLKHNFAVTATNRKKCTKRDVLVKLDKFLSDIGSEERRIDAIIVAVMGHGLENDRIITSDGEDIHIFKEILERFGNRKCPKLEGVPQIFLIQKCRGDHLDISLEKATNGAAAQKDKSIQKESEEELIKPFSPVENFPSGTSRTLPEMSDSLIVFSSYRGKLLGNFSLPLFILQLAKAAVEKGRTEISSLLNGIVEHAKGKDHIVEDCSVGHNHVYIKQLPVIENVGFTKNFYFEKKM</sequence>
<proteinExistence type="inferred from homology"/>
<comment type="caution">
    <text evidence="8">The sequence shown here is derived from an EMBL/GenBank/DDBJ whole genome shotgun (WGS) entry which is preliminary data.</text>
</comment>
<dbReference type="Pfam" id="PF00656">
    <property type="entry name" value="Peptidase_C14"/>
    <property type="match status" value="1"/>
</dbReference>
<comment type="similarity">
    <text evidence="2">Belongs to the peptidase C14A family.</text>
</comment>
<dbReference type="GO" id="GO:0005615">
    <property type="term" value="C:extracellular space"/>
    <property type="evidence" value="ECO:0007669"/>
    <property type="project" value="TreeGrafter"/>
</dbReference>
<dbReference type="Proteomes" id="UP000198287">
    <property type="component" value="Unassembled WGS sequence"/>
</dbReference>
<dbReference type="Gene3D" id="3.40.50.1460">
    <property type="match status" value="1"/>
</dbReference>
<evidence type="ECO:0000256" key="6">
    <source>
        <dbReference type="SAM" id="MobiDB-lite"/>
    </source>
</evidence>
<dbReference type="GO" id="GO:0004197">
    <property type="term" value="F:cysteine-type endopeptidase activity"/>
    <property type="evidence" value="ECO:0007669"/>
    <property type="project" value="InterPro"/>
</dbReference>
<dbReference type="OrthoDB" id="6097640at2759"/>
<evidence type="ECO:0000259" key="7">
    <source>
        <dbReference type="PROSITE" id="PS50208"/>
    </source>
</evidence>
<evidence type="ECO:0000256" key="2">
    <source>
        <dbReference type="ARBA" id="ARBA00010134"/>
    </source>
</evidence>
<dbReference type="InterPro" id="IPR013818">
    <property type="entry name" value="Lipase"/>
</dbReference>
<dbReference type="SMART" id="SM00115">
    <property type="entry name" value="CASc"/>
    <property type="match status" value="1"/>
</dbReference>
<dbReference type="Pfam" id="PF00151">
    <property type="entry name" value="Lipase"/>
    <property type="match status" value="1"/>
</dbReference>
<name>A0A226DCK5_FOLCA</name>
<dbReference type="GO" id="GO:0016042">
    <property type="term" value="P:lipid catabolic process"/>
    <property type="evidence" value="ECO:0007669"/>
    <property type="project" value="TreeGrafter"/>
</dbReference>
<keyword evidence="9" id="KW-1185">Reference proteome</keyword>
<comment type="similarity">
    <text evidence="3 5">Belongs to the AB hydrolase superfamily. Lipase family.</text>
</comment>
<evidence type="ECO:0000313" key="9">
    <source>
        <dbReference type="Proteomes" id="UP000198287"/>
    </source>
</evidence>
<feature type="domain" description="Caspase family p20" evidence="7">
    <location>
        <begin position="719"/>
        <end position="853"/>
    </location>
</feature>
<reference evidence="8 9" key="1">
    <citation type="submission" date="2015-12" db="EMBL/GenBank/DDBJ databases">
        <title>The genome of Folsomia candida.</title>
        <authorList>
            <person name="Faddeeva A."/>
            <person name="Derks M.F."/>
            <person name="Anvar Y."/>
            <person name="Smit S."/>
            <person name="Van Straalen N."/>
            <person name="Roelofs D."/>
        </authorList>
    </citation>
    <scope>NUCLEOTIDE SEQUENCE [LARGE SCALE GENOMIC DNA]</scope>
    <source>
        <strain evidence="8 9">VU population</strain>
        <tissue evidence="8">Whole body</tissue>
    </source>
</reference>
<evidence type="ECO:0000313" key="8">
    <source>
        <dbReference type="EMBL" id="OXA42883.1"/>
    </source>
</evidence>
<dbReference type="GO" id="GO:0016298">
    <property type="term" value="F:lipase activity"/>
    <property type="evidence" value="ECO:0007669"/>
    <property type="project" value="InterPro"/>
</dbReference>
<dbReference type="Gene3D" id="3.40.50.1820">
    <property type="entry name" value="alpha/beta hydrolase"/>
    <property type="match status" value="1"/>
</dbReference>
<dbReference type="InterPro" id="IPR029058">
    <property type="entry name" value="AB_hydrolase_fold"/>
</dbReference>
<dbReference type="InterPro" id="IPR029030">
    <property type="entry name" value="Caspase-like_dom_sf"/>
</dbReference>
<evidence type="ECO:0000256" key="1">
    <source>
        <dbReference type="ARBA" id="ARBA00004613"/>
    </source>
</evidence>
<feature type="region of interest" description="Disordered" evidence="6">
    <location>
        <begin position="142"/>
        <end position="165"/>
    </location>
</feature>
<dbReference type="InterPro" id="IPR015917">
    <property type="entry name" value="Pept_C14A"/>
</dbReference>
<dbReference type="InterPro" id="IPR001309">
    <property type="entry name" value="Pept_C14_p20"/>
</dbReference>
<feature type="region of interest" description="Disordered" evidence="6">
    <location>
        <begin position="94"/>
        <end position="126"/>
    </location>
</feature>
<organism evidence="8 9">
    <name type="scientific">Folsomia candida</name>
    <name type="common">Springtail</name>
    <dbReference type="NCBI Taxonomy" id="158441"/>
    <lineage>
        <taxon>Eukaryota</taxon>
        <taxon>Metazoa</taxon>
        <taxon>Ecdysozoa</taxon>
        <taxon>Arthropoda</taxon>
        <taxon>Hexapoda</taxon>
        <taxon>Collembola</taxon>
        <taxon>Entomobryomorpha</taxon>
        <taxon>Isotomoidea</taxon>
        <taxon>Isotomidae</taxon>
        <taxon>Proisotominae</taxon>
        <taxon>Folsomia</taxon>
    </lineage>
</organism>
<dbReference type="PROSITE" id="PS50208">
    <property type="entry name" value="CASPASE_P20"/>
    <property type="match status" value="1"/>
</dbReference>
<dbReference type="GO" id="GO:0017171">
    <property type="term" value="F:serine hydrolase activity"/>
    <property type="evidence" value="ECO:0007669"/>
    <property type="project" value="TreeGrafter"/>
</dbReference>